<proteinExistence type="predicted"/>
<evidence type="ECO:0000313" key="2">
    <source>
        <dbReference type="Proteomes" id="UP000028582"/>
    </source>
</evidence>
<accession>A0A080Z0N5</accession>
<dbReference type="Proteomes" id="UP000028582">
    <property type="component" value="Unassembled WGS sequence"/>
</dbReference>
<name>A0A080Z0N5_PHYNI</name>
<reference evidence="1 2" key="1">
    <citation type="submission" date="2013-11" db="EMBL/GenBank/DDBJ databases">
        <title>The Genome Sequence of Phytophthora parasitica P1976.</title>
        <authorList>
            <consortium name="The Broad Institute Genomics Platform"/>
            <person name="Russ C."/>
            <person name="Tyler B."/>
            <person name="Panabieres F."/>
            <person name="Shan W."/>
            <person name="Tripathy S."/>
            <person name="Grunwald N."/>
            <person name="Machado M."/>
            <person name="Johnson C.S."/>
            <person name="Walker B."/>
            <person name="Young S."/>
            <person name="Zeng Q."/>
            <person name="Gargeya S."/>
            <person name="Fitzgerald M."/>
            <person name="Haas B."/>
            <person name="Abouelleil A."/>
            <person name="Allen A.W."/>
            <person name="Alvarado L."/>
            <person name="Arachchi H.M."/>
            <person name="Berlin A.M."/>
            <person name="Chapman S.B."/>
            <person name="Gainer-Dewar J."/>
            <person name="Goldberg J."/>
            <person name="Griggs A."/>
            <person name="Gujja S."/>
            <person name="Hansen M."/>
            <person name="Howarth C."/>
            <person name="Imamovic A."/>
            <person name="Ireland A."/>
            <person name="Larimer J."/>
            <person name="McCowan C."/>
            <person name="Murphy C."/>
            <person name="Pearson M."/>
            <person name="Poon T.W."/>
            <person name="Priest M."/>
            <person name="Roberts A."/>
            <person name="Saif S."/>
            <person name="Shea T."/>
            <person name="Sisk P."/>
            <person name="Sykes S."/>
            <person name="Wortman J."/>
            <person name="Nusbaum C."/>
            <person name="Birren B."/>
        </authorList>
    </citation>
    <scope>NUCLEOTIDE SEQUENCE [LARGE SCALE GENOMIC DNA]</scope>
    <source>
        <strain evidence="1 2">P1976</strain>
    </source>
</reference>
<dbReference type="AlphaFoldDB" id="A0A080Z0N5"/>
<gene>
    <name evidence="1" type="ORF">F444_21572</name>
</gene>
<sequence length="69" mass="7667">MLANWKSSELIGLIKSHRNSPESPGDTLATPSVPLQLKARRRHESLAVFFTSNSMVSTLPITFDKVTKQ</sequence>
<dbReference type="EMBL" id="ANJA01003970">
    <property type="protein sequence ID" value="ETO60196.1"/>
    <property type="molecule type" value="Genomic_DNA"/>
</dbReference>
<organism evidence="1 2">
    <name type="scientific">Phytophthora nicotianae P1976</name>
    <dbReference type="NCBI Taxonomy" id="1317066"/>
    <lineage>
        <taxon>Eukaryota</taxon>
        <taxon>Sar</taxon>
        <taxon>Stramenopiles</taxon>
        <taxon>Oomycota</taxon>
        <taxon>Peronosporomycetes</taxon>
        <taxon>Peronosporales</taxon>
        <taxon>Peronosporaceae</taxon>
        <taxon>Phytophthora</taxon>
    </lineage>
</organism>
<protein>
    <submittedName>
        <fullName evidence="1">Uncharacterized protein</fullName>
    </submittedName>
</protein>
<comment type="caution">
    <text evidence="1">The sequence shown here is derived from an EMBL/GenBank/DDBJ whole genome shotgun (WGS) entry which is preliminary data.</text>
</comment>
<evidence type="ECO:0000313" key="1">
    <source>
        <dbReference type="EMBL" id="ETO60196.1"/>
    </source>
</evidence>